<accession>A0A1U7H785</accession>
<evidence type="ECO:0008006" key="4">
    <source>
        <dbReference type="Google" id="ProtNLM"/>
    </source>
</evidence>
<dbReference type="OrthoDB" id="582238at2"/>
<dbReference type="Proteomes" id="UP000186868">
    <property type="component" value="Unassembled WGS sequence"/>
</dbReference>
<name>A0A1U7H785_9CYAN</name>
<dbReference type="InterPro" id="IPR025478">
    <property type="entry name" value="COP23"/>
</dbReference>
<dbReference type="RefSeq" id="WP_073601738.1">
    <property type="nucleotide sequence ID" value="NZ_MRCB01000055.1"/>
</dbReference>
<protein>
    <recommendedName>
        <fullName evidence="4">Ig-like domain-containing protein</fullName>
    </recommendedName>
</protein>
<feature type="chain" id="PRO_5013228106" description="Ig-like domain-containing protein" evidence="1">
    <location>
        <begin position="24"/>
        <end position="199"/>
    </location>
</feature>
<dbReference type="EMBL" id="MRCB01000055">
    <property type="protein sequence ID" value="OKH17956.1"/>
    <property type="molecule type" value="Genomic_DNA"/>
</dbReference>
<reference evidence="2 3" key="1">
    <citation type="submission" date="2016-11" db="EMBL/GenBank/DDBJ databases">
        <title>Draft Genome Sequences of Nine Cyanobacterial Strains from Diverse Habitats.</title>
        <authorList>
            <person name="Zhu T."/>
            <person name="Hou S."/>
            <person name="Lu X."/>
            <person name="Hess W.R."/>
        </authorList>
    </citation>
    <scope>NUCLEOTIDE SEQUENCE [LARGE SCALE GENOMIC DNA]</scope>
    <source>
        <strain evidence="2 3">NIES-593</strain>
    </source>
</reference>
<keyword evidence="3" id="KW-1185">Reference proteome</keyword>
<dbReference type="Pfam" id="PF14218">
    <property type="entry name" value="COP23"/>
    <property type="match status" value="1"/>
</dbReference>
<evidence type="ECO:0000256" key="1">
    <source>
        <dbReference type="SAM" id="SignalP"/>
    </source>
</evidence>
<gene>
    <name evidence="2" type="ORF">NIES593_22615</name>
</gene>
<feature type="signal peptide" evidence="1">
    <location>
        <begin position="1"/>
        <end position="23"/>
    </location>
</feature>
<sequence>MIAKPIPKILTAAAIAIGIAALDATVTFSQTVSQEQAPQESKVTFICDANNSPPTTFAIGRDERGNPSLTPIFSWHSEYLFSGDSAKVLCQQMAQKLQSKYDRGEHPYFSSKRTELKDETTGKVNYRMDVCLVASESADCENSSQREDLFSLNGSYKDPLACVMDRTQPKACRRYIPTRGPLISIPSGNYKRSWLSWFY</sequence>
<organism evidence="2 3">
    <name type="scientific">Hydrococcus rivularis NIES-593</name>
    <dbReference type="NCBI Taxonomy" id="1921803"/>
    <lineage>
        <taxon>Bacteria</taxon>
        <taxon>Bacillati</taxon>
        <taxon>Cyanobacteriota</taxon>
        <taxon>Cyanophyceae</taxon>
        <taxon>Pleurocapsales</taxon>
        <taxon>Hydrococcaceae</taxon>
        <taxon>Hydrococcus</taxon>
    </lineage>
</organism>
<evidence type="ECO:0000313" key="3">
    <source>
        <dbReference type="Proteomes" id="UP000186868"/>
    </source>
</evidence>
<dbReference type="AlphaFoldDB" id="A0A1U7H785"/>
<proteinExistence type="predicted"/>
<evidence type="ECO:0000313" key="2">
    <source>
        <dbReference type="EMBL" id="OKH17956.1"/>
    </source>
</evidence>
<comment type="caution">
    <text evidence="2">The sequence shown here is derived from an EMBL/GenBank/DDBJ whole genome shotgun (WGS) entry which is preliminary data.</text>
</comment>
<keyword evidence="1" id="KW-0732">Signal</keyword>